<evidence type="ECO:0000259" key="1">
    <source>
        <dbReference type="Pfam" id="PF13860"/>
    </source>
</evidence>
<evidence type="ECO:0000313" key="3">
    <source>
        <dbReference type="Proteomes" id="UP000185812"/>
    </source>
</evidence>
<accession>A0A1M6TQ60</accession>
<dbReference type="Pfam" id="PF02012">
    <property type="entry name" value="BNR"/>
    <property type="match status" value="2"/>
</dbReference>
<reference evidence="3" key="1">
    <citation type="submission" date="2016-11" db="EMBL/GenBank/DDBJ databases">
        <authorList>
            <person name="Varghese N."/>
            <person name="Submissions S."/>
        </authorList>
    </citation>
    <scope>NUCLEOTIDE SEQUENCE [LARGE SCALE GENOMIC DNA]</scope>
    <source>
        <strain evidence="3">DSM 22212</strain>
    </source>
</reference>
<organism evidence="2 3">
    <name type="scientific">Rhodothermus profundi</name>
    <dbReference type="NCBI Taxonomy" id="633813"/>
    <lineage>
        <taxon>Bacteria</taxon>
        <taxon>Pseudomonadati</taxon>
        <taxon>Rhodothermota</taxon>
        <taxon>Rhodothermia</taxon>
        <taxon>Rhodothermales</taxon>
        <taxon>Rhodothermaceae</taxon>
        <taxon>Rhodothermus</taxon>
    </lineage>
</organism>
<dbReference type="InterPro" id="IPR025965">
    <property type="entry name" value="FlgD/Vpr_Ig-like"/>
</dbReference>
<keyword evidence="3" id="KW-1185">Reference proteome</keyword>
<dbReference type="InterPro" id="IPR015943">
    <property type="entry name" value="WD40/YVTN_repeat-like_dom_sf"/>
</dbReference>
<dbReference type="OrthoDB" id="9813742at2"/>
<dbReference type="SUPFAM" id="SSF110296">
    <property type="entry name" value="Oligoxyloglucan reducing end-specific cellobiohydrolase"/>
    <property type="match status" value="1"/>
</dbReference>
<dbReference type="CDD" id="cd15482">
    <property type="entry name" value="Sialidase_non-viral"/>
    <property type="match status" value="1"/>
</dbReference>
<name>A0A1M6TQ60_9BACT</name>
<dbReference type="EMBL" id="FRAU01000004">
    <property type="protein sequence ID" value="SHK58948.1"/>
    <property type="molecule type" value="Genomic_DNA"/>
</dbReference>
<gene>
    <name evidence="2" type="ORF">SAMN04488087_1481</name>
</gene>
<dbReference type="Gene3D" id="2.60.40.4070">
    <property type="match status" value="1"/>
</dbReference>
<dbReference type="Gene3D" id="2.130.10.10">
    <property type="entry name" value="YVTN repeat-like/Quinoprotein amine dehydrogenase"/>
    <property type="match status" value="3"/>
</dbReference>
<dbReference type="Pfam" id="PF13860">
    <property type="entry name" value="FlgD_ig"/>
    <property type="match status" value="1"/>
</dbReference>
<dbReference type="Proteomes" id="UP000185812">
    <property type="component" value="Unassembled WGS sequence"/>
</dbReference>
<protein>
    <submittedName>
        <fullName evidence="2">BNR/Asp-box repeat-containing protein</fullName>
    </submittedName>
</protein>
<dbReference type="STRING" id="633813.SAMN04488087_1481"/>
<evidence type="ECO:0000313" key="2">
    <source>
        <dbReference type="EMBL" id="SHK58948.1"/>
    </source>
</evidence>
<dbReference type="RefSeq" id="WP_072715337.1">
    <property type="nucleotide sequence ID" value="NZ_FRAU01000004.1"/>
</dbReference>
<sequence>MWLWSKRLVWIGLLLGLSLGEGRSQSKVDWSRRVAELMPVAGIAENFVSNLAARGDSLWVGPRLDLTFDGGRTWYRARVDSITQGRGRVYALLVVGDTIWASLGTRYQADLNGDGVADDVFEAVGLVVSTDGGQSWRFRFPPLDAPADTVIVYGISRLPAEPVVAPQLATTFDLAYDRRRGRLWAASWYGGLRYSDDFGRTWHRAVLPPDTLDGLRPDQPYSFRVAPPTSVLDRYNNYFAFAVHVDEEGTVWAGTAGGINRSPDGGLSWDRFFNDGRPNAPTGNWIVAIGEQRRPNGQRVLWFATRPAGEIPGETSGITRTADGGRTFQQVLRGERINDFAFRGDTVYAAGDNGLFISTDQGQTWQTIRDFYDAASGRMLRPNVRVLAVAVTRSHLWIGTSDGLLRSDDGGRTWRLFRAEVPLRPEQPSPAIPRVDTYAYPNPFSPALDAFVRIRYELDRTASVRVHVFDFSLQRMRTLFDGTQAAGPHEVIWDGLDARGVRVANGVYFYAVEIGTATYWGKILVIE</sequence>
<dbReference type="AlphaFoldDB" id="A0A1M6TQ60"/>
<dbReference type="InterPro" id="IPR002860">
    <property type="entry name" value="BNR_rpt"/>
</dbReference>
<proteinExistence type="predicted"/>
<feature type="domain" description="FlgD/Vpr Ig-like" evidence="1">
    <location>
        <begin position="452"/>
        <end position="513"/>
    </location>
</feature>